<comment type="caution">
    <text evidence="4">The sequence shown here is derived from an EMBL/GenBank/DDBJ whole genome shotgun (WGS) entry which is preliminary data.</text>
</comment>
<comment type="similarity">
    <text evidence="2">Belongs to the UPF0173 family.</text>
</comment>
<dbReference type="EMBL" id="DSOL01000225">
    <property type="protein sequence ID" value="HEN28535.1"/>
    <property type="molecule type" value="Genomic_DNA"/>
</dbReference>
<accession>A0A7C2P822</accession>
<evidence type="ECO:0000256" key="1">
    <source>
        <dbReference type="ARBA" id="ARBA00022801"/>
    </source>
</evidence>
<dbReference type="InterPro" id="IPR001279">
    <property type="entry name" value="Metallo-B-lactamas"/>
</dbReference>
<proteinExistence type="inferred from homology"/>
<dbReference type="AlphaFoldDB" id="A0A7C2P822"/>
<dbReference type="HAMAP" id="MF_00457">
    <property type="entry name" value="UPF0173"/>
    <property type="match status" value="1"/>
</dbReference>
<dbReference type="GO" id="GO:0016787">
    <property type="term" value="F:hydrolase activity"/>
    <property type="evidence" value="ECO:0007669"/>
    <property type="project" value="UniProtKB-UniRule"/>
</dbReference>
<organism evidence="4">
    <name type="scientific">candidate division WOR-3 bacterium</name>
    <dbReference type="NCBI Taxonomy" id="2052148"/>
    <lineage>
        <taxon>Bacteria</taxon>
        <taxon>Bacteria division WOR-3</taxon>
    </lineage>
</organism>
<dbReference type="SUPFAM" id="SSF56281">
    <property type="entry name" value="Metallo-hydrolase/oxidoreductase"/>
    <property type="match status" value="1"/>
</dbReference>
<reference evidence="4" key="1">
    <citation type="journal article" date="2020" name="mSystems">
        <title>Genome- and Community-Level Interaction Insights into Carbon Utilization and Element Cycling Functions of Hydrothermarchaeota in Hydrothermal Sediment.</title>
        <authorList>
            <person name="Zhou Z."/>
            <person name="Liu Y."/>
            <person name="Xu W."/>
            <person name="Pan J."/>
            <person name="Luo Z.H."/>
            <person name="Li M."/>
        </authorList>
    </citation>
    <scope>NUCLEOTIDE SEQUENCE [LARGE SCALE GENOMIC DNA]</scope>
    <source>
        <strain evidence="4">SpSt-34</strain>
    </source>
</reference>
<dbReference type="Pfam" id="PF13483">
    <property type="entry name" value="Lactamase_B_3"/>
    <property type="match status" value="1"/>
</dbReference>
<dbReference type="NCBIfam" id="NF001911">
    <property type="entry name" value="PRK00685.1"/>
    <property type="match status" value="1"/>
</dbReference>
<dbReference type="InterPro" id="IPR036866">
    <property type="entry name" value="RibonucZ/Hydroxyglut_hydro"/>
</dbReference>
<gene>
    <name evidence="4" type="ORF">ENQ77_07845</name>
</gene>
<evidence type="ECO:0000259" key="3">
    <source>
        <dbReference type="SMART" id="SM00849"/>
    </source>
</evidence>
<keyword evidence="1 2" id="KW-0378">Hydrolase</keyword>
<feature type="domain" description="Metallo-beta-lactamase" evidence="3">
    <location>
        <begin position="12"/>
        <end position="200"/>
    </location>
</feature>
<dbReference type="PANTHER" id="PTHR43546">
    <property type="entry name" value="UPF0173 METAL-DEPENDENT HYDROLASE MJ1163-RELATED"/>
    <property type="match status" value="1"/>
</dbReference>
<sequence length="236" mass="25996">MLLNGHKILYFGHSAFLIVSQKGKTILIDPWISNPANNKNLESVAKEVDYILITHGHNDHVGDAVEIAKNYNSEIISNFEITNYLSSKGISKLSGMNIGGTLRRGEISFTMVEASHSSTIIEGERSIPGGNPSGFVITLEDGFKIYHMGDTGLFGGLNYIVELYKPDLVMIPIGGHYTMGVEEAAYALKILKPSIIIPMHYKTFPVIEADPEKLIELLPSELKEKVKILKPGDLLE</sequence>
<dbReference type="InterPro" id="IPR050114">
    <property type="entry name" value="UPF0173_UPF0282_UlaG_hydrolase"/>
</dbReference>
<dbReference type="PANTHER" id="PTHR43546:SF3">
    <property type="entry name" value="UPF0173 METAL-DEPENDENT HYDROLASE MJ1163"/>
    <property type="match status" value="1"/>
</dbReference>
<dbReference type="SMART" id="SM00849">
    <property type="entry name" value="Lactamase_B"/>
    <property type="match status" value="1"/>
</dbReference>
<name>A0A7C2P822_UNCW3</name>
<dbReference type="Gene3D" id="3.60.15.10">
    <property type="entry name" value="Ribonuclease Z/Hydroxyacylglutathione hydrolase-like"/>
    <property type="match status" value="1"/>
</dbReference>
<evidence type="ECO:0000256" key="2">
    <source>
        <dbReference type="HAMAP-Rule" id="MF_00457"/>
    </source>
</evidence>
<evidence type="ECO:0000313" key="4">
    <source>
        <dbReference type="EMBL" id="HEN28535.1"/>
    </source>
</evidence>
<dbReference type="InterPro" id="IPR022877">
    <property type="entry name" value="UPF0173"/>
</dbReference>
<protein>
    <recommendedName>
        <fullName evidence="2">UPF0173 metal-dependent hydrolase ENQ77_07845</fullName>
    </recommendedName>
</protein>